<dbReference type="GO" id="GO:0016491">
    <property type="term" value="F:oxidoreductase activity"/>
    <property type="evidence" value="ECO:0007669"/>
    <property type="project" value="InterPro"/>
</dbReference>
<dbReference type="InterPro" id="IPR012348">
    <property type="entry name" value="RNR-like"/>
</dbReference>
<accession>A0A2W5TKJ8</accession>
<name>A0A2W5TKJ8_9BACT</name>
<evidence type="ECO:0000313" key="3">
    <source>
        <dbReference type="Proteomes" id="UP000249061"/>
    </source>
</evidence>
<gene>
    <name evidence="2" type="ORF">DI536_15985</name>
</gene>
<dbReference type="InterPro" id="IPR007029">
    <property type="entry name" value="YHS_dom"/>
</dbReference>
<dbReference type="AlphaFoldDB" id="A0A2W5TKJ8"/>
<dbReference type="SMART" id="SM00746">
    <property type="entry name" value="TRASH"/>
    <property type="match status" value="1"/>
</dbReference>
<proteinExistence type="predicted"/>
<dbReference type="InterPro" id="IPR011017">
    <property type="entry name" value="TRASH_dom"/>
</dbReference>
<dbReference type="InterPro" id="IPR009078">
    <property type="entry name" value="Ferritin-like_SF"/>
</dbReference>
<protein>
    <recommendedName>
        <fullName evidence="1">TRASH domain-containing protein</fullName>
    </recommendedName>
</protein>
<sequence>MRPYFLLLLLTACARPAPYRIAETEAAPRPPAAEVLASGDPLAAETGVKAVDGDEHHHHHHDETVDPVCGMTVDPKTAKGGSVTRDGKTYFFCSPGCRKAFEARP</sequence>
<dbReference type="SUPFAM" id="SSF47240">
    <property type="entry name" value="Ferritin-like"/>
    <property type="match status" value="1"/>
</dbReference>
<reference evidence="2 3" key="1">
    <citation type="submission" date="2017-08" db="EMBL/GenBank/DDBJ databases">
        <title>Infants hospitalized years apart are colonized by the same room-sourced microbial strains.</title>
        <authorList>
            <person name="Brooks B."/>
            <person name="Olm M.R."/>
            <person name="Firek B.A."/>
            <person name="Baker R."/>
            <person name="Thomas B.C."/>
            <person name="Morowitz M.J."/>
            <person name="Banfield J.F."/>
        </authorList>
    </citation>
    <scope>NUCLEOTIDE SEQUENCE [LARGE SCALE GENOMIC DNA]</scope>
    <source>
        <strain evidence="2">S2_003_000_R2_14</strain>
    </source>
</reference>
<feature type="domain" description="TRASH" evidence="1">
    <location>
        <begin position="66"/>
        <end position="105"/>
    </location>
</feature>
<dbReference type="Gene3D" id="1.10.620.20">
    <property type="entry name" value="Ribonucleotide Reductase, subunit A"/>
    <property type="match status" value="1"/>
</dbReference>
<dbReference type="EMBL" id="QFQP01000013">
    <property type="protein sequence ID" value="PZR11835.1"/>
    <property type="molecule type" value="Genomic_DNA"/>
</dbReference>
<comment type="caution">
    <text evidence="2">The sequence shown here is derived from an EMBL/GenBank/DDBJ whole genome shotgun (WGS) entry which is preliminary data.</text>
</comment>
<evidence type="ECO:0000313" key="2">
    <source>
        <dbReference type="EMBL" id="PZR11835.1"/>
    </source>
</evidence>
<evidence type="ECO:0000259" key="1">
    <source>
        <dbReference type="SMART" id="SM00746"/>
    </source>
</evidence>
<dbReference type="Pfam" id="PF04945">
    <property type="entry name" value="YHS"/>
    <property type="match status" value="1"/>
</dbReference>
<dbReference type="Proteomes" id="UP000249061">
    <property type="component" value="Unassembled WGS sequence"/>
</dbReference>
<organism evidence="2 3">
    <name type="scientific">Archangium gephyra</name>
    <dbReference type="NCBI Taxonomy" id="48"/>
    <lineage>
        <taxon>Bacteria</taxon>
        <taxon>Pseudomonadati</taxon>
        <taxon>Myxococcota</taxon>
        <taxon>Myxococcia</taxon>
        <taxon>Myxococcales</taxon>
        <taxon>Cystobacterineae</taxon>
        <taxon>Archangiaceae</taxon>
        <taxon>Archangium</taxon>
    </lineage>
</organism>